<protein>
    <submittedName>
        <fullName evidence="3">LETM1 domain-containing protein</fullName>
    </submittedName>
</protein>
<reference evidence="3" key="2">
    <citation type="submission" date="2016-06" db="UniProtKB">
        <authorList>
            <consortium name="WormBaseParasite"/>
        </authorList>
    </citation>
    <scope>IDENTIFICATION</scope>
</reference>
<accession>A0A183BR77</accession>
<dbReference type="AlphaFoldDB" id="A0A183BR77"/>
<evidence type="ECO:0000313" key="2">
    <source>
        <dbReference type="Proteomes" id="UP000050741"/>
    </source>
</evidence>
<dbReference type="WBParaSite" id="GPLIN_000311300">
    <property type="protein sequence ID" value="GPLIN_000311300"/>
    <property type="gene ID" value="GPLIN_000311300"/>
</dbReference>
<evidence type="ECO:0000313" key="3">
    <source>
        <dbReference type="WBParaSite" id="GPLIN_000311300"/>
    </source>
</evidence>
<keyword evidence="1" id="KW-0812">Transmembrane</keyword>
<proteinExistence type="predicted"/>
<organism evidence="2 3">
    <name type="scientific">Globodera pallida</name>
    <name type="common">Potato cyst nematode worm</name>
    <name type="synonym">Heterodera pallida</name>
    <dbReference type="NCBI Taxonomy" id="36090"/>
    <lineage>
        <taxon>Eukaryota</taxon>
        <taxon>Metazoa</taxon>
        <taxon>Ecdysozoa</taxon>
        <taxon>Nematoda</taxon>
        <taxon>Chromadorea</taxon>
        <taxon>Rhabditida</taxon>
        <taxon>Tylenchina</taxon>
        <taxon>Tylenchomorpha</taxon>
        <taxon>Tylenchoidea</taxon>
        <taxon>Heteroderidae</taxon>
        <taxon>Heteroderinae</taxon>
        <taxon>Globodera</taxon>
    </lineage>
</organism>
<name>A0A183BR77_GLOPA</name>
<keyword evidence="1" id="KW-1133">Transmembrane helix</keyword>
<sequence length="99" mass="10998">MPDVCAALREILPVPIVAMFIVAPLIVKKRVGAMQKLLYAIGMLWEDVRQSSTMEETSRPQAARYAGLIMRRQDNADSTLPCAFGTTIAVFQTQIQQES</sequence>
<keyword evidence="2" id="KW-1185">Reference proteome</keyword>
<evidence type="ECO:0000256" key="1">
    <source>
        <dbReference type="SAM" id="Phobius"/>
    </source>
</evidence>
<reference evidence="2" key="1">
    <citation type="submission" date="2014-05" db="EMBL/GenBank/DDBJ databases">
        <title>The genome and life-stage specific transcriptomes of Globodera pallida elucidate key aspects of plant parasitism by a cyst nematode.</title>
        <authorList>
            <person name="Cotton J.A."/>
            <person name="Lilley C.J."/>
            <person name="Jones L.M."/>
            <person name="Kikuchi T."/>
            <person name="Reid A.J."/>
            <person name="Thorpe P."/>
            <person name="Tsai I.J."/>
            <person name="Beasley H."/>
            <person name="Blok V."/>
            <person name="Cock P.J.A."/>
            <person name="Van den Akker S.E."/>
            <person name="Holroyd N."/>
            <person name="Hunt M."/>
            <person name="Mantelin S."/>
            <person name="Naghra H."/>
            <person name="Pain A."/>
            <person name="Palomares-Rius J.E."/>
            <person name="Zarowiecki M."/>
            <person name="Berriman M."/>
            <person name="Jones J.T."/>
            <person name="Urwin P.E."/>
        </authorList>
    </citation>
    <scope>NUCLEOTIDE SEQUENCE [LARGE SCALE GENOMIC DNA]</scope>
    <source>
        <strain evidence="2">Lindley</strain>
    </source>
</reference>
<keyword evidence="1" id="KW-0472">Membrane</keyword>
<feature type="transmembrane region" description="Helical" evidence="1">
    <location>
        <begin position="6"/>
        <end position="27"/>
    </location>
</feature>
<dbReference type="Proteomes" id="UP000050741">
    <property type="component" value="Unassembled WGS sequence"/>
</dbReference>